<accession>A0A139XF91</accession>
<dbReference type="InterPro" id="IPR016887">
    <property type="entry name" value="UCP028470_steroid_isom-rel"/>
</dbReference>
<dbReference type="InterPro" id="IPR013543">
    <property type="entry name" value="Ca/CaM-dep_prot_kinase-assoc"/>
</dbReference>
<dbReference type="Gene3D" id="3.10.450.50">
    <property type="match status" value="1"/>
</dbReference>
<name>A0A139XF91_9CYAN</name>
<evidence type="ECO:0000313" key="2">
    <source>
        <dbReference type="EMBL" id="KYC43357.1"/>
    </source>
</evidence>
<dbReference type="PIRSF" id="PIRSF028470">
    <property type="entry name" value="UCP028470"/>
    <property type="match status" value="1"/>
</dbReference>
<dbReference type="GO" id="GO:0005516">
    <property type="term" value="F:calmodulin binding"/>
    <property type="evidence" value="ECO:0007669"/>
    <property type="project" value="InterPro"/>
</dbReference>
<gene>
    <name evidence="2" type="ORF">WA1_12010</name>
</gene>
<dbReference type="GO" id="GO:0004683">
    <property type="term" value="F:calcium/calmodulin-dependent protein kinase activity"/>
    <property type="evidence" value="ECO:0007669"/>
    <property type="project" value="InterPro"/>
</dbReference>
<dbReference type="Pfam" id="PF08332">
    <property type="entry name" value="CaMKII_AD"/>
    <property type="match status" value="1"/>
</dbReference>
<reference evidence="2 3" key="1">
    <citation type="journal article" date="2013" name="Genome Biol. Evol.">
        <title>Genomes of Stigonematalean cyanobacteria (subsection V) and the evolution of oxygenic photosynthesis from prokaryotes to plastids.</title>
        <authorList>
            <person name="Dagan T."/>
            <person name="Roettger M."/>
            <person name="Stucken K."/>
            <person name="Landan G."/>
            <person name="Koch R."/>
            <person name="Major P."/>
            <person name="Gould S.B."/>
            <person name="Goremykin V.V."/>
            <person name="Rippka R."/>
            <person name="Tandeau de Marsac N."/>
            <person name="Gugger M."/>
            <person name="Lockhart P.J."/>
            <person name="Allen J.F."/>
            <person name="Brune I."/>
            <person name="Maus I."/>
            <person name="Puhler A."/>
            <person name="Martin W.F."/>
        </authorList>
    </citation>
    <scope>NUCLEOTIDE SEQUENCE [LARGE SCALE GENOMIC DNA]</scope>
    <source>
        <strain evidence="2 3">PCC 7110</strain>
    </source>
</reference>
<protein>
    <recommendedName>
        <fullName evidence="1">Calcium/calmodulin-dependent protein kinase II association-domain domain-containing protein</fullName>
    </recommendedName>
</protein>
<dbReference type="AlphaFoldDB" id="A0A139XF91"/>
<proteinExistence type="predicted"/>
<feature type="domain" description="Calcium/calmodulin-dependent protein kinase II association-domain" evidence="1">
    <location>
        <begin position="40"/>
        <end position="161"/>
    </location>
</feature>
<dbReference type="SUPFAM" id="SSF54427">
    <property type="entry name" value="NTF2-like"/>
    <property type="match status" value="1"/>
</dbReference>
<dbReference type="NCBIfam" id="TIGR02246">
    <property type="entry name" value="SgcJ/EcaC family oxidoreductase"/>
    <property type="match status" value="1"/>
</dbReference>
<sequence length="163" mass="18488">MSLTDALGSGSVRLTKTLDVASNTRYTFSVDVSNPTNTKEQEIAALFDKWNAALQTGNPDEVVKLYAKDGVLLPTLSNKVRVTHSQMRDYFKHFLKYEPKGSILQQNIRVINNFFAINSGVYSFNLIKNHKPEKVVARYSFVYHHDGNDWLIVDHHSSAMPEI</sequence>
<dbReference type="Proteomes" id="UP000076925">
    <property type="component" value="Unassembled WGS sequence"/>
</dbReference>
<comment type="caution">
    <text evidence="2">The sequence shown here is derived from an EMBL/GenBank/DDBJ whole genome shotgun (WGS) entry which is preliminary data.</text>
</comment>
<dbReference type="InterPro" id="IPR011944">
    <property type="entry name" value="Steroid_delta5-4_isomerase"/>
</dbReference>
<evidence type="ECO:0000259" key="1">
    <source>
        <dbReference type="Pfam" id="PF08332"/>
    </source>
</evidence>
<organism evidence="2 3">
    <name type="scientific">Scytonema hofmannii PCC 7110</name>
    <dbReference type="NCBI Taxonomy" id="128403"/>
    <lineage>
        <taxon>Bacteria</taxon>
        <taxon>Bacillati</taxon>
        <taxon>Cyanobacteriota</taxon>
        <taxon>Cyanophyceae</taxon>
        <taxon>Nostocales</taxon>
        <taxon>Scytonemataceae</taxon>
        <taxon>Scytonema</taxon>
    </lineage>
</organism>
<dbReference type="EMBL" id="ANNX02000016">
    <property type="protein sequence ID" value="KYC43357.1"/>
    <property type="molecule type" value="Genomic_DNA"/>
</dbReference>
<keyword evidence="3" id="KW-1185">Reference proteome</keyword>
<dbReference type="InterPro" id="IPR032710">
    <property type="entry name" value="NTF2-like_dom_sf"/>
</dbReference>
<evidence type="ECO:0000313" key="3">
    <source>
        <dbReference type="Proteomes" id="UP000076925"/>
    </source>
</evidence>